<reference evidence="1 2" key="1">
    <citation type="submission" date="2023-12" db="EMBL/GenBank/DDBJ databases">
        <title>Description of Novel Strain Fulvimarina sp. 2208YS6-2-32 isolated from Uroteuthis (Photololigo) edulis.</title>
        <authorList>
            <person name="Park J.-S."/>
        </authorList>
    </citation>
    <scope>NUCLEOTIDE SEQUENCE [LARGE SCALE GENOMIC DNA]</scope>
    <source>
        <strain evidence="1 2">2208YS6-2-32</strain>
    </source>
</reference>
<dbReference type="Proteomes" id="UP001294412">
    <property type="component" value="Unassembled WGS sequence"/>
</dbReference>
<protein>
    <recommendedName>
        <fullName evidence="3">dATP/dGTP diphosphohydrolase N-terminal domain-containing protein</fullName>
    </recommendedName>
</protein>
<accession>A0ABU5HZ92</accession>
<evidence type="ECO:0008006" key="3">
    <source>
        <dbReference type="Google" id="ProtNLM"/>
    </source>
</evidence>
<dbReference type="RefSeq" id="WP_322185731.1">
    <property type="nucleotide sequence ID" value="NZ_JAXLPB010000001.1"/>
</dbReference>
<sequence>MSDAPNTAKDFPPIDVSSSRFSYPAPLPAMYGVKGYEDLCRTLSAAYDQATKGKGSERHADGKPFTDQPIMTITRRRGVGFPLGQIEKKSDEADGMIRRGEYGAAIRELHGVMVYAAALAIRIAEIERLEKEGSK</sequence>
<dbReference type="EMBL" id="JAXLPB010000001">
    <property type="protein sequence ID" value="MDY8108281.1"/>
    <property type="molecule type" value="Genomic_DNA"/>
</dbReference>
<evidence type="ECO:0000313" key="1">
    <source>
        <dbReference type="EMBL" id="MDY8108281.1"/>
    </source>
</evidence>
<organism evidence="1 2">
    <name type="scientific">Fulvimarina uroteuthidis</name>
    <dbReference type="NCBI Taxonomy" id="3098149"/>
    <lineage>
        <taxon>Bacteria</taxon>
        <taxon>Pseudomonadati</taxon>
        <taxon>Pseudomonadota</taxon>
        <taxon>Alphaproteobacteria</taxon>
        <taxon>Hyphomicrobiales</taxon>
        <taxon>Aurantimonadaceae</taxon>
        <taxon>Fulvimarina</taxon>
    </lineage>
</organism>
<comment type="caution">
    <text evidence="1">The sequence shown here is derived from an EMBL/GenBank/DDBJ whole genome shotgun (WGS) entry which is preliminary data.</text>
</comment>
<proteinExistence type="predicted"/>
<keyword evidence="2" id="KW-1185">Reference proteome</keyword>
<gene>
    <name evidence="1" type="ORF">U0C82_03840</name>
</gene>
<evidence type="ECO:0000313" key="2">
    <source>
        <dbReference type="Proteomes" id="UP001294412"/>
    </source>
</evidence>
<name>A0ABU5HZ92_9HYPH</name>